<organism evidence="3">
    <name type="scientific">Nippostrongylus brasiliensis</name>
    <name type="common">Rat hookworm</name>
    <dbReference type="NCBI Taxonomy" id="27835"/>
    <lineage>
        <taxon>Eukaryota</taxon>
        <taxon>Metazoa</taxon>
        <taxon>Ecdysozoa</taxon>
        <taxon>Nematoda</taxon>
        <taxon>Chromadorea</taxon>
        <taxon>Rhabditida</taxon>
        <taxon>Rhabditina</taxon>
        <taxon>Rhabditomorpha</taxon>
        <taxon>Strongyloidea</taxon>
        <taxon>Heligmosomidae</taxon>
        <taxon>Nippostrongylus</taxon>
    </lineage>
</organism>
<accession>A0A0N4YCY4</accession>
<gene>
    <name evidence="1" type="ORF">NBR_LOCUS14446</name>
</gene>
<keyword evidence="2" id="KW-1185">Reference proteome</keyword>
<protein>
    <submittedName>
        <fullName evidence="1 3">Uncharacterized protein</fullName>
    </submittedName>
</protein>
<dbReference type="EMBL" id="UYSL01021368">
    <property type="protein sequence ID" value="VDL78035.1"/>
    <property type="molecule type" value="Genomic_DNA"/>
</dbReference>
<reference evidence="1 2" key="2">
    <citation type="submission" date="2018-11" db="EMBL/GenBank/DDBJ databases">
        <authorList>
            <consortium name="Pathogen Informatics"/>
        </authorList>
    </citation>
    <scope>NUCLEOTIDE SEQUENCE [LARGE SCALE GENOMIC DNA]</scope>
</reference>
<sequence length="130" mass="14674">MADLTEELNALGHAKRTEKQIERKIRDELKVIKKCPSGVKRELGKTGGRRVMLPRLSPAQMRAYNALQEKPRIAGMKSDDEPSPVVVDQARCFMPPQTKHLRVPPPKPVEDAQPTFVAVQPYRVSLRNPL</sequence>
<name>A0A0N4YCY4_NIPBR</name>
<evidence type="ECO:0000313" key="2">
    <source>
        <dbReference type="Proteomes" id="UP000271162"/>
    </source>
</evidence>
<proteinExistence type="predicted"/>
<dbReference type="AlphaFoldDB" id="A0A0N4YCY4"/>
<evidence type="ECO:0000313" key="1">
    <source>
        <dbReference type="EMBL" id="VDL78035.1"/>
    </source>
</evidence>
<evidence type="ECO:0000313" key="3">
    <source>
        <dbReference type="WBParaSite" id="NBR_0001444501-mRNA-1"/>
    </source>
</evidence>
<dbReference type="Proteomes" id="UP000271162">
    <property type="component" value="Unassembled WGS sequence"/>
</dbReference>
<dbReference type="WBParaSite" id="NBR_0001444501-mRNA-1">
    <property type="protein sequence ID" value="NBR_0001444501-mRNA-1"/>
    <property type="gene ID" value="NBR_0001444501"/>
</dbReference>
<reference evidence="3" key="1">
    <citation type="submission" date="2017-02" db="UniProtKB">
        <authorList>
            <consortium name="WormBaseParasite"/>
        </authorList>
    </citation>
    <scope>IDENTIFICATION</scope>
</reference>